<organism evidence="2 3">
    <name type="scientific">Hypholoma sublateritium (strain FD-334 SS-4)</name>
    <dbReference type="NCBI Taxonomy" id="945553"/>
    <lineage>
        <taxon>Eukaryota</taxon>
        <taxon>Fungi</taxon>
        <taxon>Dikarya</taxon>
        <taxon>Basidiomycota</taxon>
        <taxon>Agaricomycotina</taxon>
        <taxon>Agaricomycetes</taxon>
        <taxon>Agaricomycetidae</taxon>
        <taxon>Agaricales</taxon>
        <taxon>Agaricineae</taxon>
        <taxon>Strophariaceae</taxon>
        <taxon>Hypholoma</taxon>
    </lineage>
</organism>
<dbReference type="OMA" id="ATRINFV"/>
<feature type="domain" description="F-box" evidence="1">
    <location>
        <begin position="52"/>
        <end position="98"/>
    </location>
</feature>
<accession>A0A0D2PVJ1</accession>
<dbReference type="SUPFAM" id="SSF81383">
    <property type="entry name" value="F-box domain"/>
    <property type="match status" value="1"/>
</dbReference>
<name>A0A0D2PVJ1_HYPSF</name>
<dbReference type="Gene3D" id="1.20.1280.50">
    <property type="match status" value="1"/>
</dbReference>
<evidence type="ECO:0000259" key="1">
    <source>
        <dbReference type="PROSITE" id="PS50181"/>
    </source>
</evidence>
<dbReference type="AlphaFoldDB" id="A0A0D2PVJ1"/>
<reference evidence="3" key="1">
    <citation type="submission" date="2014-04" db="EMBL/GenBank/DDBJ databases">
        <title>Evolutionary Origins and Diversification of the Mycorrhizal Mutualists.</title>
        <authorList>
            <consortium name="DOE Joint Genome Institute"/>
            <consortium name="Mycorrhizal Genomics Consortium"/>
            <person name="Kohler A."/>
            <person name="Kuo A."/>
            <person name="Nagy L.G."/>
            <person name="Floudas D."/>
            <person name="Copeland A."/>
            <person name="Barry K.W."/>
            <person name="Cichocki N."/>
            <person name="Veneault-Fourrey C."/>
            <person name="LaButti K."/>
            <person name="Lindquist E.A."/>
            <person name="Lipzen A."/>
            <person name="Lundell T."/>
            <person name="Morin E."/>
            <person name="Murat C."/>
            <person name="Riley R."/>
            <person name="Ohm R."/>
            <person name="Sun H."/>
            <person name="Tunlid A."/>
            <person name="Henrissat B."/>
            <person name="Grigoriev I.V."/>
            <person name="Hibbett D.S."/>
            <person name="Martin F."/>
        </authorList>
    </citation>
    <scope>NUCLEOTIDE SEQUENCE [LARGE SCALE GENOMIC DNA]</scope>
    <source>
        <strain evidence="3">FD-334 SS-4</strain>
    </source>
</reference>
<evidence type="ECO:0000313" key="3">
    <source>
        <dbReference type="Proteomes" id="UP000054270"/>
    </source>
</evidence>
<evidence type="ECO:0000313" key="2">
    <source>
        <dbReference type="EMBL" id="KJA23565.1"/>
    </source>
</evidence>
<proteinExistence type="predicted"/>
<keyword evidence="3" id="KW-1185">Reference proteome</keyword>
<gene>
    <name evidence="2" type="ORF">HYPSUDRAFT_66247</name>
</gene>
<sequence length="524" mass="59155">MLQSNSILRLSENDTHSNILALYLSLSDQTSSHNPLDCHISTQFEATNDKIRVELTTLPAELLTEVLKLLTWKDILYLRMTCKYLSEVTRTRAIWAHLIDEYITSKPYPPLLERPIDMYTSGELEHQLLVWTSADLGWVTDDGHAARERSILAETPEFVHLIKGGRWLLVTTDIGAVTYYDLDADNITGVLLIPAQVHKPHPSYKIKMIVEIDTKSPVLSFKIGFFIIGVPIPQDSNPHPTGSKAMFQVWDVTLVLDDSRNGIGLSATELAVFDRPSAIRGILEFSFLGPAIAFIALIPRHGLYTFVLEWTQVVEDASKYYWRILNHASSSSLIQLLPEKRILVASSDYVKLFDYSLVKETLCTAQQSPHSPTLDPIWKPYIGHLFSGYMSMCFSTSDATRINFVSNRHIHSMVIRNASLPDEVPSLFHLVNAPGNGFFISESFLGFARSVAVDFDQDVWLVRYNFPDDESPGLLKYVRKHLKHTFLAMCRCPAVDEDSGRVVVSDYSESRELVIADFALIFTP</sequence>
<protein>
    <recommendedName>
        <fullName evidence="1">F-box domain-containing protein</fullName>
    </recommendedName>
</protein>
<dbReference type="InterPro" id="IPR036047">
    <property type="entry name" value="F-box-like_dom_sf"/>
</dbReference>
<dbReference type="OrthoDB" id="3068592at2759"/>
<dbReference type="InterPro" id="IPR001810">
    <property type="entry name" value="F-box_dom"/>
</dbReference>
<dbReference type="EMBL" id="KN817542">
    <property type="protein sequence ID" value="KJA23565.1"/>
    <property type="molecule type" value="Genomic_DNA"/>
</dbReference>
<dbReference type="PROSITE" id="PS50181">
    <property type="entry name" value="FBOX"/>
    <property type="match status" value="1"/>
</dbReference>
<dbReference type="Proteomes" id="UP000054270">
    <property type="component" value="Unassembled WGS sequence"/>
</dbReference>